<evidence type="ECO:0000256" key="2">
    <source>
        <dbReference type="ARBA" id="ARBA00001966"/>
    </source>
</evidence>
<comment type="catalytic activity">
    <reaction evidence="1">
        <text>Hydrolyzes free adenine bases from 7,8-dihydro-8-oxoguanine:adenine mismatched double-stranded DNA, leaving an apurinic site.</text>
        <dbReference type="EC" id="3.2.2.31"/>
    </reaction>
</comment>
<dbReference type="Gene3D" id="1.10.340.30">
    <property type="entry name" value="Hypothetical protein, domain 2"/>
    <property type="match status" value="1"/>
</dbReference>
<protein>
    <recommendedName>
        <fullName evidence="5">Adenine DNA glycosylase</fullName>
        <ecNumber evidence="4">3.2.2.31</ecNumber>
    </recommendedName>
</protein>
<sequence length="352" mass="38685">MVALTERLPDQKAEAVRAAILEWYRRGHRDLPWRHTRDAYHVLVSEVMLQQTQVDRVLPKYLDWLERYPTLEALATAPRAEVIRAWSGLGYNLRAVRLHEIARQAVERYGGQLPETLEGLLSLKGIGRYTAAAVMCFARGAPEPVLDTNVRRVLGRIFAAEAPDAIDDDRVAWRVAEQALPDQGDVYDWNQALMDLGATVCLSRTPRCLLCPAQTWCTARQAWFAPEAAAMPGSPGVLAQAPLAQVAEERAPYDVGDADGASSRPVVRKAKAKTAPERFEGSRRWYRGRVVNALRGLPEGTAATLDELAERLGQAGVQVEEALLREIVAALARDGLAAVTGEGEGQRVALPV</sequence>
<dbReference type="GO" id="GO:0006298">
    <property type="term" value="P:mismatch repair"/>
    <property type="evidence" value="ECO:0007669"/>
    <property type="project" value="TreeGrafter"/>
</dbReference>
<dbReference type="PANTHER" id="PTHR42944">
    <property type="entry name" value="ADENINE DNA GLYCOSYLASE"/>
    <property type="match status" value="1"/>
</dbReference>
<reference evidence="14" key="1">
    <citation type="submission" date="2020-02" db="EMBL/GenBank/DDBJ databases">
        <authorList>
            <person name="Meier V. D."/>
        </authorList>
    </citation>
    <scope>NUCLEOTIDE SEQUENCE</scope>
    <source>
        <strain evidence="14">AVDCRST_MAG77</strain>
    </source>
</reference>
<dbReference type="InterPro" id="IPR023170">
    <property type="entry name" value="HhH_base_excis_C"/>
</dbReference>
<evidence type="ECO:0000256" key="9">
    <source>
        <dbReference type="ARBA" id="ARBA00023004"/>
    </source>
</evidence>
<evidence type="ECO:0000256" key="4">
    <source>
        <dbReference type="ARBA" id="ARBA00012045"/>
    </source>
</evidence>
<comment type="cofactor">
    <cofactor evidence="2">
        <name>[4Fe-4S] cluster</name>
        <dbReference type="ChEBI" id="CHEBI:49883"/>
    </cofactor>
</comment>
<dbReference type="SUPFAM" id="SSF48150">
    <property type="entry name" value="DNA-glycosylase"/>
    <property type="match status" value="1"/>
</dbReference>
<dbReference type="InterPro" id="IPR044298">
    <property type="entry name" value="MIG/MutY"/>
</dbReference>
<dbReference type="CDD" id="cd00056">
    <property type="entry name" value="ENDO3c"/>
    <property type="match status" value="1"/>
</dbReference>
<evidence type="ECO:0000256" key="11">
    <source>
        <dbReference type="ARBA" id="ARBA00023204"/>
    </source>
</evidence>
<dbReference type="GO" id="GO:0034039">
    <property type="term" value="F:8-oxo-7,8-dihydroguanine DNA N-glycosylase activity"/>
    <property type="evidence" value="ECO:0007669"/>
    <property type="project" value="TreeGrafter"/>
</dbReference>
<feature type="domain" description="HhH-GPD" evidence="13">
    <location>
        <begin position="48"/>
        <end position="199"/>
    </location>
</feature>
<keyword evidence="11" id="KW-0234">DNA repair</keyword>
<dbReference type="GO" id="GO:0000701">
    <property type="term" value="F:purine-specific mismatch base pair DNA N-glycosylase activity"/>
    <property type="evidence" value="ECO:0007669"/>
    <property type="project" value="UniProtKB-EC"/>
</dbReference>
<evidence type="ECO:0000256" key="1">
    <source>
        <dbReference type="ARBA" id="ARBA00000843"/>
    </source>
</evidence>
<dbReference type="Pfam" id="PF00730">
    <property type="entry name" value="HhH-GPD"/>
    <property type="match status" value="1"/>
</dbReference>
<proteinExistence type="inferred from homology"/>
<evidence type="ECO:0000256" key="10">
    <source>
        <dbReference type="ARBA" id="ARBA00023014"/>
    </source>
</evidence>
<dbReference type="InterPro" id="IPR003265">
    <property type="entry name" value="HhH-GPD_domain"/>
</dbReference>
<keyword evidence="10" id="KW-0411">Iron-sulfur</keyword>
<gene>
    <name evidence="14" type="ORF">AVDCRST_MAG77-5757</name>
</gene>
<dbReference type="Gene3D" id="1.10.1670.10">
    <property type="entry name" value="Helix-hairpin-Helix base-excision DNA repair enzymes (C-terminal)"/>
    <property type="match status" value="1"/>
</dbReference>
<keyword evidence="9" id="KW-0408">Iron</keyword>
<keyword evidence="12 14" id="KW-0326">Glycosidase</keyword>
<evidence type="ECO:0000256" key="3">
    <source>
        <dbReference type="ARBA" id="ARBA00008343"/>
    </source>
</evidence>
<evidence type="ECO:0000256" key="5">
    <source>
        <dbReference type="ARBA" id="ARBA00022023"/>
    </source>
</evidence>
<dbReference type="EMBL" id="CADCTC010000299">
    <property type="protein sequence ID" value="CAA9302169.1"/>
    <property type="molecule type" value="Genomic_DNA"/>
</dbReference>
<dbReference type="InterPro" id="IPR011257">
    <property type="entry name" value="DNA_glycosylase"/>
</dbReference>
<dbReference type="GO" id="GO:0046872">
    <property type="term" value="F:metal ion binding"/>
    <property type="evidence" value="ECO:0007669"/>
    <property type="project" value="UniProtKB-KW"/>
</dbReference>
<dbReference type="GO" id="GO:0051536">
    <property type="term" value="F:iron-sulfur cluster binding"/>
    <property type="evidence" value="ECO:0007669"/>
    <property type="project" value="UniProtKB-KW"/>
</dbReference>
<dbReference type="PANTHER" id="PTHR42944:SF1">
    <property type="entry name" value="ADENINE DNA GLYCOSYLASE"/>
    <property type="match status" value="1"/>
</dbReference>
<dbReference type="Pfam" id="PF00633">
    <property type="entry name" value="HHH"/>
    <property type="match status" value="1"/>
</dbReference>
<keyword evidence="7" id="KW-0227">DNA damage</keyword>
<dbReference type="EC" id="3.2.2.31" evidence="4"/>
<dbReference type="InterPro" id="IPR000445">
    <property type="entry name" value="HhH_motif"/>
</dbReference>
<evidence type="ECO:0000256" key="8">
    <source>
        <dbReference type="ARBA" id="ARBA00022801"/>
    </source>
</evidence>
<accession>A0A6J4KDZ6</accession>
<keyword evidence="6" id="KW-0479">Metal-binding</keyword>
<name>A0A6J4KDZ6_9CHLR</name>
<evidence type="ECO:0000313" key="14">
    <source>
        <dbReference type="EMBL" id="CAA9302169.1"/>
    </source>
</evidence>
<dbReference type="GO" id="GO:0032357">
    <property type="term" value="F:oxidized purine DNA binding"/>
    <property type="evidence" value="ECO:0007669"/>
    <property type="project" value="TreeGrafter"/>
</dbReference>
<dbReference type="SMART" id="SM00478">
    <property type="entry name" value="ENDO3c"/>
    <property type="match status" value="1"/>
</dbReference>
<evidence type="ECO:0000256" key="6">
    <source>
        <dbReference type="ARBA" id="ARBA00022723"/>
    </source>
</evidence>
<dbReference type="GO" id="GO:0006284">
    <property type="term" value="P:base-excision repair"/>
    <property type="evidence" value="ECO:0007669"/>
    <property type="project" value="InterPro"/>
</dbReference>
<organism evidence="14">
    <name type="scientific">uncultured Chloroflexota bacterium</name>
    <dbReference type="NCBI Taxonomy" id="166587"/>
    <lineage>
        <taxon>Bacteria</taxon>
        <taxon>Bacillati</taxon>
        <taxon>Chloroflexota</taxon>
        <taxon>environmental samples</taxon>
    </lineage>
</organism>
<keyword evidence="8 14" id="KW-0378">Hydrolase</keyword>
<dbReference type="AlphaFoldDB" id="A0A6J4KDZ6"/>
<evidence type="ECO:0000256" key="7">
    <source>
        <dbReference type="ARBA" id="ARBA00022763"/>
    </source>
</evidence>
<comment type="similarity">
    <text evidence="3">Belongs to the Nth/MutY family.</text>
</comment>
<evidence type="ECO:0000256" key="12">
    <source>
        <dbReference type="ARBA" id="ARBA00023295"/>
    </source>
</evidence>
<evidence type="ECO:0000259" key="13">
    <source>
        <dbReference type="SMART" id="SM00478"/>
    </source>
</evidence>
<dbReference type="GO" id="GO:0035485">
    <property type="term" value="F:adenine/guanine mispair binding"/>
    <property type="evidence" value="ECO:0007669"/>
    <property type="project" value="TreeGrafter"/>
</dbReference>